<proteinExistence type="predicted"/>
<evidence type="ECO:0000313" key="3">
    <source>
        <dbReference type="EMBL" id="TXD38434.1"/>
    </source>
</evidence>
<sequence>MKTLKNRVDLMALVLAAGLSLVACGETDEPAEVDCSTMPCDPEPEEQGIEVAGEWETNFGGQETITEEVWGPMLLTEYDNAAREAITQNTPDAEYGPNTYNVIVWTEPVDDSFYYCMVAFDQETVEEARAIEAEADASDPENGGCGGFSWTKMTRL</sequence>
<dbReference type="Proteomes" id="UP000321412">
    <property type="component" value="Unassembled WGS sequence"/>
</dbReference>
<accession>A0A5C6XM64</accession>
<evidence type="ECO:0000256" key="2">
    <source>
        <dbReference type="SAM" id="SignalP"/>
    </source>
</evidence>
<keyword evidence="2" id="KW-0732">Signal</keyword>
<gene>
    <name evidence="3" type="ORF">FRC98_06005</name>
</gene>
<feature type="chain" id="PRO_5022811749" description="Ig-like domain-containing protein" evidence="2">
    <location>
        <begin position="26"/>
        <end position="156"/>
    </location>
</feature>
<comment type="caution">
    <text evidence="3">The sequence shown here is derived from an EMBL/GenBank/DDBJ whole genome shotgun (WGS) entry which is preliminary data.</text>
</comment>
<dbReference type="PROSITE" id="PS51257">
    <property type="entry name" value="PROKAR_LIPOPROTEIN"/>
    <property type="match status" value="1"/>
</dbReference>
<dbReference type="AlphaFoldDB" id="A0A5C6XM64"/>
<dbReference type="RefSeq" id="WP_146980375.1">
    <property type="nucleotide sequence ID" value="NZ_VOSM01000002.1"/>
</dbReference>
<evidence type="ECO:0008006" key="5">
    <source>
        <dbReference type="Google" id="ProtNLM"/>
    </source>
</evidence>
<feature type="signal peptide" evidence="2">
    <location>
        <begin position="1"/>
        <end position="25"/>
    </location>
</feature>
<feature type="region of interest" description="Disordered" evidence="1">
    <location>
        <begin position="134"/>
        <end position="156"/>
    </location>
</feature>
<evidence type="ECO:0000256" key="1">
    <source>
        <dbReference type="SAM" id="MobiDB-lite"/>
    </source>
</evidence>
<reference evidence="3 4" key="1">
    <citation type="submission" date="2019-08" db="EMBL/GenBank/DDBJ databases">
        <title>Bradymonadales sp. TMQ4.</title>
        <authorList>
            <person name="Liang Q."/>
        </authorList>
    </citation>
    <scope>NUCLEOTIDE SEQUENCE [LARGE SCALE GENOMIC DNA]</scope>
    <source>
        <strain evidence="3 4">TMQ4</strain>
    </source>
</reference>
<dbReference type="OrthoDB" id="5514892at2"/>
<keyword evidence="4" id="KW-1185">Reference proteome</keyword>
<dbReference type="EMBL" id="VOSM01000002">
    <property type="protein sequence ID" value="TXD38434.1"/>
    <property type="molecule type" value="Genomic_DNA"/>
</dbReference>
<name>A0A5C6XM64_9DELT</name>
<evidence type="ECO:0000313" key="4">
    <source>
        <dbReference type="Proteomes" id="UP000321412"/>
    </source>
</evidence>
<protein>
    <recommendedName>
        <fullName evidence="5">Ig-like domain-containing protein</fullName>
    </recommendedName>
</protein>
<organism evidence="3 4">
    <name type="scientific">Lujinxingia vulgaris</name>
    <dbReference type="NCBI Taxonomy" id="2600176"/>
    <lineage>
        <taxon>Bacteria</taxon>
        <taxon>Deltaproteobacteria</taxon>
        <taxon>Bradymonadales</taxon>
        <taxon>Lujinxingiaceae</taxon>
        <taxon>Lujinxingia</taxon>
    </lineage>
</organism>